<feature type="region of interest" description="Disordered" evidence="1">
    <location>
        <begin position="1"/>
        <end position="22"/>
    </location>
</feature>
<dbReference type="KEGG" id="psey:GU243_11345"/>
<dbReference type="AlphaFoldDB" id="A0A6P1NKY0"/>
<keyword evidence="2" id="KW-1133">Transmembrane helix</keyword>
<accession>A0A6P1NKY0</accession>
<name>A0A6P1NKY0_9MICC</name>
<protein>
    <submittedName>
        <fullName evidence="3">Uncharacterized protein</fullName>
    </submittedName>
</protein>
<keyword evidence="2" id="KW-0472">Membrane</keyword>
<sequence>MTDHPEDRPANSAMGGKLSTRPARPMPRWVKAFIIAAAVLVVAFAVIHLSGGGMMSHTP</sequence>
<feature type="transmembrane region" description="Helical" evidence="2">
    <location>
        <begin position="29"/>
        <end position="49"/>
    </location>
</feature>
<keyword evidence="4" id="KW-1185">Reference proteome</keyword>
<dbReference type="EMBL" id="CP047898">
    <property type="protein sequence ID" value="QHK20229.1"/>
    <property type="molecule type" value="Genomic_DNA"/>
</dbReference>
<dbReference type="Proteomes" id="UP000464186">
    <property type="component" value="Chromosome"/>
</dbReference>
<evidence type="ECO:0000256" key="1">
    <source>
        <dbReference type="SAM" id="MobiDB-lite"/>
    </source>
</evidence>
<proteinExistence type="predicted"/>
<reference evidence="3 4" key="1">
    <citation type="submission" date="2020-01" db="EMBL/GenBank/DDBJ databases">
        <title>Pseudarthrobacter psychrotolerans sp. nov., isolated from antarctic soil.</title>
        <authorList>
            <person name="Shin Y."/>
            <person name="Park W."/>
        </authorList>
    </citation>
    <scope>NUCLEOTIDE SEQUENCE [LARGE SCALE GENOMIC DNA]</scope>
    <source>
        <strain evidence="3 4">YJ56</strain>
    </source>
</reference>
<gene>
    <name evidence="3" type="ORF">GU243_11345</name>
</gene>
<evidence type="ECO:0000256" key="2">
    <source>
        <dbReference type="SAM" id="Phobius"/>
    </source>
</evidence>
<keyword evidence="2" id="KW-0812">Transmembrane</keyword>
<organism evidence="3 4">
    <name type="scientific">Pseudarthrobacter psychrotolerans</name>
    <dbReference type="NCBI Taxonomy" id="2697569"/>
    <lineage>
        <taxon>Bacteria</taxon>
        <taxon>Bacillati</taxon>
        <taxon>Actinomycetota</taxon>
        <taxon>Actinomycetes</taxon>
        <taxon>Micrococcales</taxon>
        <taxon>Micrococcaceae</taxon>
        <taxon>Pseudarthrobacter</taxon>
    </lineage>
</organism>
<evidence type="ECO:0000313" key="3">
    <source>
        <dbReference type="EMBL" id="QHK20229.1"/>
    </source>
</evidence>
<evidence type="ECO:0000313" key="4">
    <source>
        <dbReference type="Proteomes" id="UP000464186"/>
    </source>
</evidence>